<name>A0A542UNY2_9ACTN</name>
<dbReference type="OrthoDB" id="118834at2"/>
<gene>
    <name evidence="2" type="ORF">FB563_5910</name>
</gene>
<organism evidence="2 3">
    <name type="scientific">Streptomyces puniciscabiei</name>
    <dbReference type="NCBI Taxonomy" id="164348"/>
    <lineage>
        <taxon>Bacteria</taxon>
        <taxon>Bacillati</taxon>
        <taxon>Actinomycetota</taxon>
        <taxon>Actinomycetes</taxon>
        <taxon>Kitasatosporales</taxon>
        <taxon>Streptomycetaceae</taxon>
        <taxon>Streptomyces</taxon>
    </lineage>
</organism>
<feature type="domain" description="Lipocalin-like" evidence="1">
    <location>
        <begin position="6"/>
        <end position="126"/>
    </location>
</feature>
<dbReference type="AlphaFoldDB" id="A0A542UNY2"/>
<evidence type="ECO:0000313" key="2">
    <source>
        <dbReference type="EMBL" id="TQL00790.1"/>
    </source>
</evidence>
<comment type="caution">
    <text evidence="2">The sequence shown here is derived from an EMBL/GenBank/DDBJ whole genome shotgun (WGS) entry which is preliminary data.</text>
</comment>
<protein>
    <submittedName>
        <fullName evidence="2">Lipocalin-like protein</fullName>
    </submittedName>
</protein>
<keyword evidence="3" id="KW-1185">Reference proteome</keyword>
<evidence type="ECO:0000259" key="1">
    <source>
        <dbReference type="Pfam" id="PF13924"/>
    </source>
</evidence>
<dbReference type="EMBL" id="VFNX01000001">
    <property type="protein sequence ID" value="TQL00790.1"/>
    <property type="molecule type" value="Genomic_DNA"/>
</dbReference>
<reference evidence="2 3" key="1">
    <citation type="submission" date="2019-06" db="EMBL/GenBank/DDBJ databases">
        <title>Sequencing the genomes of 1000 actinobacteria strains.</title>
        <authorList>
            <person name="Klenk H.-P."/>
        </authorList>
    </citation>
    <scope>NUCLEOTIDE SEQUENCE [LARGE SCALE GENOMIC DNA]</scope>
    <source>
        <strain evidence="2 3">DSM 41929</strain>
    </source>
</reference>
<sequence length="129" mass="14141">MDSLLGAWILEDFSLTRQGTVVRPLGERPRGVLHYAADGWMSALLTVHPDDAPFVSLFDEAAAGTVAYAGRWEREADGSVVHHVQASHYAPWTGTDLVREVRFGPGRLELTAAGADDSQVRIVWRRADA</sequence>
<dbReference type="InterPro" id="IPR024311">
    <property type="entry name" value="Lipocalin-like"/>
</dbReference>
<accession>A0A542UNY2</accession>
<dbReference type="RefSeq" id="WP_055704126.1">
    <property type="nucleotide sequence ID" value="NZ_JBPJFI010000001.1"/>
</dbReference>
<evidence type="ECO:0000313" key="3">
    <source>
        <dbReference type="Proteomes" id="UP000318103"/>
    </source>
</evidence>
<dbReference type="Proteomes" id="UP000318103">
    <property type="component" value="Unassembled WGS sequence"/>
</dbReference>
<dbReference type="Pfam" id="PF13924">
    <property type="entry name" value="Lipocalin_5"/>
    <property type="match status" value="1"/>
</dbReference>
<proteinExistence type="predicted"/>